<proteinExistence type="inferred from homology"/>
<organism evidence="3 4">
    <name type="scientific">Mesorhizobium sanjuanii</name>
    <dbReference type="NCBI Taxonomy" id="2037900"/>
    <lineage>
        <taxon>Bacteria</taxon>
        <taxon>Pseudomonadati</taxon>
        <taxon>Pseudomonadota</taxon>
        <taxon>Alphaproteobacteria</taxon>
        <taxon>Hyphomicrobiales</taxon>
        <taxon>Phyllobacteriaceae</taxon>
        <taxon>Mesorhizobium</taxon>
    </lineage>
</organism>
<comment type="caution">
    <text evidence="3">The sequence shown here is derived from an EMBL/GenBank/DDBJ whole genome shotgun (WGS) entry which is preliminary data.</text>
</comment>
<dbReference type="InterPro" id="IPR036928">
    <property type="entry name" value="AS_sf"/>
</dbReference>
<evidence type="ECO:0000313" key="4">
    <source>
        <dbReference type="Proteomes" id="UP000219182"/>
    </source>
</evidence>
<dbReference type="Proteomes" id="UP000219182">
    <property type="component" value="Unassembled WGS sequence"/>
</dbReference>
<dbReference type="AlphaFoldDB" id="A0A2A6F973"/>
<protein>
    <submittedName>
        <fullName evidence="3">Amidase</fullName>
    </submittedName>
</protein>
<sequence>MPNGISPIADADDLCSLAAAELNAAYRTGGLSPVEVTLAALERAEAINPLFNAFTMIDRKGAIEAAGASEKRWRAGEPLSPADGIPTTLKDIVWVDGWSVRYGSRTTSSAAYDKDAPAVALLRRAGAVFIGQTTTPEFGWKAITDSGLCGITRNPWNAQKTPGGSSGGAAVAAATGAGVFHLGTDGGGSIRIPASFTGIAGLKPTFGRVPAYPSSAFGTVAHIGPMARTALDLAVMAGAMSGRDISDWQQGVGTLAPLGRIENTLQGARIGYWSKPPSGALDSGIAAVVSHALTYFEAFGATVEPIDLPGGDLLDLFQHHWFTGAAARLALVAPDERAGIDPGFLEIARAGAAFEAQALVAAQLQRTEFGAAMDRLLDAYDFIVSPGTSVPAFDVGLEVPPDSGLSRWTEWAAFSYPINLSQQPACVIPCGMTTAGLPVGFQIIGARGDDARVLSAAADLEAAFPPMTEAFRLKDFA</sequence>
<reference evidence="3 4" key="1">
    <citation type="submission" date="2017-09" db="EMBL/GenBank/DDBJ databases">
        <title>Mesorhizobum sanjuanii sp. nov. isolated from nodules of Lotus tenuis in saline-alkaline lowlands of Flooding Pampa.</title>
        <authorList>
            <person name="Sannazzaro A.I."/>
            <person name="Torres Tejerizo G.A."/>
            <person name="Fontana F."/>
            <person name="Cumpa Velazquez L.M."/>
            <person name="Hansen L."/>
            <person name="Pistorio M."/>
            <person name="Estrella M.J."/>
        </authorList>
    </citation>
    <scope>NUCLEOTIDE SEQUENCE [LARGE SCALE GENOMIC DNA]</scope>
    <source>
        <strain evidence="3 4">BSA136</strain>
    </source>
</reference>
<dbReference type="Gene3D" id="3.90.1300.10">
    <property type="entry name" value="Amidase signature (AS) domain"/>
    <property type="match status" value="1"/>
</dbReference>
<dbReference type="PANTHER" id="PTHR11895:SF7">
    <property type="entry name" value="GLUTAMYL-TRNA(GLN) AMIDOTRANSFERASE SUBUNIT A, MITOCHONDRIAL"/>
    <property type="match status" value="1"/>
</dbReference>
<gene>
    <name evidence="3" type="ORF">CN311_24365</name>
</gene>
<dbReference type="EMBL" id="NWQG01000182">
    <property type="protein sequence ID" value="PDQ18510.1"/>
    <property type="molecule type" value="Genomic_DNA"/>
</dbReference>
<accession>A0A2A6F973</accession>
<feature type="domain" description="Amidase" evidence="2">
    <location>
        <begin position="35"/>
        <end position="454"/>
    </location>
</feature>
<dbReference type="NCBIfam" id="NF004815">
    <property type="entry name" value="PRK06169.1"/>
    <property type="match status" value="1"/>
</dbReference>
<comment type="similarity">
    <text evidence="1">Belongs to the amidase family.</text>
</comment>
<dbReference type="PANTHER" id="PTHR11895">
    <property type="entry name" value="TRANSAMIDASE"/>
    <property type="match status" value="1"/>
</dbReference>
<name>A0A2A6F973_9HYPH</name>
<keyword evidence="4" id="KW-1185">Reference proteome</keyword>
<evidence type="ECO:0000259" key="2">
    <source>
        <dbReference type="Pfam" id="PF01425"/>
    </source>
</evidence>
<dbReference type="InterPro" id="IPR023631">
    <property type="entry name" value="Amidase_dom"/>
</dbReference>
<dbReference type="InterPro" id="IPR000120">
    <property type="entry name" value="Amidase"/>
</dbReference>
<dbReference type="SUPFAM" id="SSF75304">
    <property type="entry name" value="Amidase signature (AS) enzymes"/>
    <property type="match status" value="1"/>
</dbReference>
<dbReference type="Pfam" id="PF01425">
    <property type="entry name" value="Amidase"/>
    <property type="match status" value="1"/>
</dbReference>
<evidence type="ECO:0000313" key="3">
    <source>
        <dbReference type="EMBL" id="PDQ18510.1"/>
    </source>
</evidence>
<dbReference type="RefSeq" id="WP_097576226.1">
    <property type="nucleotide sequence ID" value="NZ_NWQG01000182.1"/>
</dbReference>
<evidence type="ECO:0000256" key="1">
    <source>
        <dbReference type="ARBA" id="ARBA00009199"/>
    </source>
</evidence>
<dbReference type="GO" id="GO:0003824">
    <property type="term" value="F:catalytic activity"/>
    <property type="evidence" value="ECO:0007669"/>
    <property type="project" value="InterPro"/>
</dbReference>